<sequence>MIQTLASNVNIKGIVCTVPKNIVKNEDFEKYFPKEDINKITEMTGVKERRITNSDTCTSDLCTAAAAKLIEELDWPADTIDGIIFISQTPDYRLPATSCVVQDKLGLSTECMAFDVNLGCSGYVYGLWMAANFIATGALKRILLLVGDTISKAISPNDRSTSMLFGDAASATALEMDETSSTISFVLKTDGKGSDNLIIPAGGYRNPATQENLVRIVQPDGSIRSLNDLYMDGGEIFNFTIKRVPPLVKELLSINNLDVKDIDYFVFHQANEFILKHLAKKLKLSQEQTPISIDRFGNTSSASIPLTITSELQDVLSSNKKKLAMIGFGVGYSWGGALMNAGPLASLRLLEV</sequence>
<evidence type="ECO:0000313" key="6">
    <source>
        <dbReference type="Proteomes" id="UP000062160"/>
    </source>
</evidence>
<dbReference type="InterPro" id="IPR013751">
    <property type="entry name" value="ACP_syn_III_N"/>
</dbReference>
<dbReference type="OrthoDB" id="9815506at2"/>
<evidence type="ECO:0000256" key="1">
    <source>
        <dbReference type="ARBA" id="ARBA00022679"/>
    </source>
</evidence>
<evidence type="ECO:0000313" key="5">
    <source>
        <dbReference type="EMBL" id="GAQ24570.1"/>
    </source>
</evidence>
<dbReference type="SUPFAM" id="SSF53901">
    <property type="entry name" value="Thiolase-like"/>
    <property type="match status" value="1"/>
</dbReference>
<feature type="domain" description="Beta-ketoacyl-[acyl-carrier-protein] synthase III C-terminal" evidence="3">
    <location>
        <begin position="254"/>
        <end position="340"/>
    </location>
</feature>
<dbReference type="GO" id="GO:0006633">
    <property type="term" value="P:fatty acid biosynthetic process"/>
    <property type="evidence" value="ECO:0007669"/>
    <property type="project" value="InterPro"/>
</dbReference>
<keyword evidence="1" id="KW-0808">Transferase</keyword>
<protein>
    <submittedName>
        <fullName evidence="5">3-oxoacyl-[acyl-carrier-protein] synthase-3</fullName>
    </submittedName>
</protein>
<feature type="domain" description="Beta-ketoacyl-[acyl-carrier-protein] synthase III N-terminal" evidence="4">
    <location>
        <begin position="114"/>
        <end position="191"/>
    </location>
</feature>
<keyword evidence="6" id="KW-1185">Reference proteome</keyword>
<dbReference type="GO" id="GO:0044550">
    <property type="term" value="P:secondary metabolite biosynthetic process"/>
    <property type="evidence" value="ECO:0007669"/>
    <property type="project" value="TreeGrafter"/>
</dbReference>
<evidence type="ECO:0000259" key="3">
    <source>
        <dbReference type="Pfam" id="PF08541"/>
    </source>
</evidence>
<accession>A0A0U9HD57</accession>
<dbReference type="Gene3D" id="3.40.47.10">
    <property type="match status" value="1"/>
</dbReference>
<reference evidence="5" key="1">
    <citation type="journal article" date="2016" name="Genome Announc.">
        <title>Draft Genome Sequence of the Syntrophic Lactate-Degrading Bacterium Tepidanaerobacter syntrophicus JLT.</title>
        <authorList>
            <person name="Matsuura N."/>
            <person name="Ohashi A."/>
            <person name="Tourlousse D.M."/>
            <person name="Sekiguchi Y."/>
        </authorList>
    </citation>
    <scope>NUCLEOTIDE SEQUENCE [LARGE SCALE GENOMIC DNA]</scope>
    <source>
        <strain evidence="5">JL</strain>
    </source>
</reference>
<dbReference type="NCBIfam" id="NF006829">
    <property type="entry name" value="PRK09352.1"/>
    <property type="match status" value="1"/>
</dbReference>
<dbReference type="AlphaFoldDB" id="A0A0U9HD57"/>
<dbReference type="STRING" id="224999.GCA_001485475_00569"/>
<dbReference type="Pfam" id="PF08541">
    <property type="entry name" value="ACP_syn_III_C"/>
    <property type="match status" value="1"/>
</dbReference>
<dbReference type="EMBL" id="DF976999">
    <property type="protein sequence ID" value="GAQ24570.1"/>
    <property type="molecule type" value="Genomic_DNA"/>
</dbReference>
<dbReference type="InterPro" id="IPR016039">
    <property type="entry name" value="Thiolase-like"/>
</dbReference>
<dbReference type="PANTHER" id="PTHR34069">
    <property type="entry name" value="3-OXOACYL-[ACYL-CARRIER-PROTEIN] SYNTHASE 3"/>
    <property type="match status" value="1"/>
</dbReference>
<evidence type="ECO:0000256" key="2">
    <source>
        <dbReference type="ARBA" id="ARBA00023315"/>
    </source>
</evidence>
<dbReference type="PANTHER" id="PTHR34069:SF2">
    <property type="entry name" value="BETA-KETOACYL-[ACYL-CARRIER-PROTEIN] SYNTHASE III"/>
    <property type="match status" value="1"/>
</dbReference>
<organism evidence="5">
    <name type="scientific">Tepidanaerobacter syntrophicus</name>
    <dbReference type="NCBI Taxonomy" id="224999"/>
    <lineage>
        <taxon>Bacteria</taxon>
        <taxon>Bacillati</taxon>
        <taxon>Bacillota</taxon>
        <taxon>Clostridia</taxon>
        <taxon>Thermosediminibacterales</taxon>
        <taxon>Tepidanaerobacteraceae</taxon>
        <taxon>Tepidanaerobacter</taxon>
    </lineage>
</organism>
<gene>
    <name evidence="5" type="ORF">TSYNT_5417</name>
</gene>
<dbReference type="RefSeq" id="WP_059031623.1">
    <property type="nucleotide sequence ID" value="NZ_DF976999.1"/>
</dbReference>
<evidence type="ECO:0000259" key="4">
    <source>
        <dbReference type="Pfam" id="PF08545"/>
    </source>
</evidence>
<dbReference type="InterPro" id="IPR013747">
    <property type="entry name" value="ACP_syn_III_C"/>
</dbReference>
<dbReference type="Proteomes" id="UP000062160">
    <property type="component" value="Unassembled WGS sequence"/>
</dbReference>
<proteinExistence type="predicted"/>
<dbReference type="CDD" id="cd00830">
    <property type="entry name" value="KAS_III"/>
    <property type="match status" value="1"/>
</dbReference>
<dbReference type="Pfam" id="PF08545">
    <property type="entry name" value="ACP_syn_III"/>
    <property type="match status" value="1"/>
</dbReference>
<dbReference type="GO" id="GO:0004315">
    <property type="term" value="F:3-oxoacyl-[acyl-carrier-protein] synthase activity"/>
    <property type="evidence" value="ECO:0007669"/>
    <property type="project" value="InterPro"/>
</dbReference>
<name>A0A0U9HD57_9FIRM</name>
<keyword evidence="2" id="KW-0012">Acyltransferase</keyword>